<evidence type="ECO:0000256" key="1">
    <source>
        <dbReference type="ARBA" id="ARBA00023235"/>
    </source>
</evidence>
<dbReference type="GO" id="GO:0019239">
    <property type="term" value="F:deaminase activity"/>
    <property type="evidence" value="ECO:0007669"/>
    <property type="project" value="UniProtKB-ARBA"/>
</dbReference>
<dbReference type="GO" id="GO:0003723">
    <property type="term" value="F:RNA binding"/>
    <property type="evidence" value="ECO:0007669"/>
    <property type="project" value="UniProtKB-KW"/>
</dbReference>
<dbReference type="SUPFAM" id="SSF53927">
    <property type="entry name" value="Cytidine deaminase-like"/>
    <property type="match status" value="1"/>
</dbReference>
<dbReference type="GO" id="GO:0000455">
    <property type="term" value="P:enzyme-directed rRNA pseudouridine synthesis"/>
    <property type="evidence" value="ECO:0007669"/>
    <property type="project" value="EnsemblFungi"/>
</dbReference>
<reference evidence="7 8" key="1">
    <citation type="journal article" date="2011" name="Proc. Natl. Acad. Sci. U.S.A.">
        <title>Evolutionary erosion of yeast sex chromosomes by mating-type switching accidents.</title>
        <authorList>
            <person name="Gordon J.L."/>
            <person name="Armisen D."/>
            <person name="Proux-Wera E."/>
            <person name="Oheigeartaigh S.S."/>
            <person name="Byrne K.P."/>
            <person name="Wolfe K.H."/>
        </authorList>
    </citation>
    <scope>NUCLEOTIDE SEQUENCE [LARGE SCALE GENOMIC DNA]</scope>
    <source>
        <strain evidence="8">ATCC MYA-139 / BCRC 22969 / CBS 8797 / CCRC 22969 / KCTC 17520 / NBRC 10181 / NCYC 3082</strain>
    </source>
</reference>
<dbReference type="eggNOG" id="KOG1919">
    <property type="taxonomic scope" value="Eukaryota"/>
</dbReference>
<organism evidence="7 8">
    <name type="scientific">Huiozyma naganishii (strain ATCC MYA-139 / BCRC 22969 / CBS 8797 / KCTC 17520 / NBRC 10181 / NCYC 3082 / Yp74L-3)</name>
    <name type="common">Yeast</name>
    <name type="synonym">Kazachstania naganishii</name>
    <dbReference type="NCBI Taxonomy" id="1071383"/>
    <lineage>
        <taxon>Eukaryota</taxon>
        <taxon>Fungi</taxon>
        <taxon>Dikarya</taxon>
        <taxon>Ascomycota</taxon>
        <taxon>Saccharomycotina</taxon>
        <taxon>Saccharomycetes</taxon>
        <taxon>Saccharomycetales</taxon>
        <taxon>Saccharomycetaceae</taxon>
        <taxon>Huiozyma</taxon>
    </lineage>
</organism>
<dbReference type="STRING" id="1071383.J7S3D6"/>
<dbReference type="AlphaFoldDB" id="J7S3D6"/>
<evidence type="ECO:0000313" key="7">
    <source>
        <dbReference type="EMBL" id="CCK72542.1"/>
    </source>
</evidence>
<dbReference type="Gene3D" id="3.30.2350.10">
    <property type="entry name" value="Pseudouridine synthase"/>
    <property type="match status" value="1"/>
</dbReference>
<dbReference type="RefSeq" id="XP_022466787.1">
    <property type="nucleotide sequence ID" value="XM_022610497.1"/>
</dbReference>
<dbReference type="OrthoDB" id="424794at2759"/>
<dbReference type="Gene3D" id="3.40.140.10">
    <property type="entry name" value="Cytidine Deaminase, domain 2"/>
    <property type="match status" value="1"/>
</dbReference>
<accession>J7S3D6</accession>
<dbReference type="GO" id="GO:0031119">
    <property type="term" value="P:tRNA pseudouridine synthesis"/>
    <property type="evidence" value="ECO:0007669"/>
    <property type="project" value="EnsemblFungi"/>
</dbReference>
<dbReference type="InterPro" id="IPR050188">
    <property type="entry name" value="RluA_PseudoU_synthase"/>
</dbReference>
<dbReference type="Proteomes" id="UP000006310">
    <property type="component" value="Chromosome 11"/>
</dbReference>
<keyword evidence="8" id="KW-1185">Reference proteome</keyword>
<dbReference type="FunFam" id="3.30.2350.10:FF:000017">
    <property type="entry name" value="Pseudouridine synthase"/>
    <property type="match status" value="1"/>
</dbReference>
<keyword evidence="1" id="KW-0413">Isomerase</keyword>
<dbReference type="PROSITE" id="PS50889">
    <property type="entry name" value="S4"/>
    <property type="match status" value="1"/>
</dbReference>
<feature type="active site" evidence="4">
    <location>
        <position position="231"/>
    </location>
</feature>
<evidence type="ECO:0000256" key="4">
    <source>
        <dbReference type="PIRSR" id="PIRSR606225-1"/>
    </source>
</evidence>
<dbReference type="InterPro" id="IPR020103">
    <property type="entry name" value="PsdUridine_synth_cat_dom_sf"/>
</dbReference>
<dbReference type="PROSITE" id="PS51747">
    <property type="entry name" value="CYT_DCMP_DEAMINASES_2"/>
    <property type="match status" value="1"/>
</dbReference>
<dbReference type="OMA" id="PKGADEM"/>
<dbReference type="EMBL" id="HE978324">
    <property type="protein sequence ID" value="CCK72542.1"/>
    <property type="molecule type" value="Genomic_DNA"/>
</dbReference>
<dbReference type="InterPro" id="IPR016193">
    <property type="entry name" value="Cytidine_deaminase-like"/>
</dbReference>
<dbReference type="InterPro" id="IPR006225">
    <property type="entry name" value="PsdUridine_synth_RluC/D"/>
</dbReference>
<dbReference type="GO" id="GO:0016814">
    <property type="term" value="F:hydrolase activity, acting on carbon-nitrogen (but not peptide) bonds, in cyclic amidines"/>
    <property type="evidence" value="ECO:0007669"/>
    <property type="project" value="UniProtKB-ARBA"/>
</dbReference>
<dbReference type="PROSITE" id="PS01129">
    <property type="entry name" value="PSI_RLU"/>
    <property type="match status" value="1"/>
</dbReference>
<dbReference type="eggNOG" id="KOG1018">
    <property type="taxonomic scope" value="Eukaryota"/>
</dbReference>
<dbReference type="InterPro" id="IPR002125">
    <property type="entry name" value="CMP_dCMP_dom"/>
</dbReference>
<dbReference type="KEGG" id="kng:KNAG_0K01770"/>
<dbReference type="PANTHER" id="PTHR21600:SF40">
    <property type="entry name" value="PSEUDOURIDYLATE SYNTHASE RPUSD2"/>
    <property type="match status" value="1"/>
</dbReference>
<evidence type="ECO:0000256" key="5">
    <source>
        <dbReference type="PROSITE-ProRule" id="PRU00182"/>
    </source>
</evidence>
<evidence type="ECO:0000256" key="3">
    <source>
        <dbReference type="ARBA" id="ARBA00038944"/>
    </source>
</evidence>
<dbReference type="InterPro" id="IPR006224">
    <property type="entry name" value="PsdUridine_synth_RluA-like_CS"/>
</dbReference>
<dbReference type="CDD" id="cd02557">
    <property type="entry name" value="PseudoU_synth_ScRIB2"/>
    <property type="match status" value="1"/>
</dbReference>
<gene>
    <name evidence="7" type="primary">KNAG0K01770</name>
    <name evidence="7" type="ordered locus">KNAG_0K01770</name>
</gene>
<dbReference type="EC" id="5.4.99.28" evidence="3"/>
<evidence type="ECO:0000313" key="8">
    <source>
        <dbReference type="Proteomes" id="UP000006310"/>
    </source>
</evidence>
<name>J7S3D6_HUIN7</name>
<evidence type="ECO:0000259" key="6">
    <source>
        <dbReference type="PROSITE" id="PS51747"/>
    </source>
</evidence>
<dbReference type="GeneID" id="34528309"/>
<dbReference type="SUPFAM" id="SSF55120">
    <property type="entry name" value="Pseudouridine synthase"/>
    <property type="match status" value="1"/>
</dbReference>
<dbReference type="FunFam" id="3.40.140.10:FF:000061">
    <property type="entry name" value="DRAP deaminase"/>
    <property type="match status" value="1"/>
</dbReference>
<dbReference type="PANTHER" id="PTHR21600">
    <property type="entry name" value="MITOCHONDRIAL RNA PSEUDOURIDINE SYNTHASE"/>
    <property type="match status" value="1"/>
</dbReference>
<dbReference type="GO" id="GO:0005739">
    <property type="term" value="C:mitochondrion"/>
    <property type="evidence" value="ECO:0007669"/>
    <property type="project" value="EnsemblFungi"/>
</dbReference>
<sequence length="607" mass="69400">MFPVRQTCFLVSRLPHIRTLKVPAMTTKDTPNEFDQYLHEEVRQAKQTQENKLKKRKVNVTTKELRDSNGFRLRWNESNKLKQKQEDPDYDAVIENGLRKIKPYYFTYKTFCKERWRDRKLLDVFVSEFRDRDKKYYQRAIEEGSVFLDGKPANLDSVVKNGNLITHQLHRHEPSVTANPVKVVFQDDDILVIDKPSGIPVHPTGRYRFNSVTKMLQRDLGIAVHPCNRLDKQTSGLMFLAKTPKGADEIGDQLKAREVTKEYVARVVGEFPREEITVEKPLKTLEPRVSLNVVCQIDDENAKHAKTVFQRISYDGKTSIVKCKPLTGRQHQIRVHLQYLGHPIANDPIYSNPSIWGDALGARGEADFDDVITKLYEIGKTKSAQSWYFRDCKGEVQREEKCTDCGTDLYTDPDLNGLILWLHAYKYESSILDDETGKKKWSYRTSFPQWALDPHKKYMEFAIEEARKCGPTTTAFSVGAVLTNGTDVLEVGYSRELPGNTHAEQCALEKYFTKTGHRRVPPGTVLYTTMEPCSFRLSGNDPCVQRVLSLGGDIQTVFVGVMEPDTFVKNNTSLTLLENAGINYIQIPGYESECTKIAFHGHPDQTA</sequence>
<evidence type="ECO:0000256" key="2">
    <source>
        <dbReference type="ARBA" id="ARBA00036184"/>
    </source>
</evidence>
<keyword evidence="5" id="KW-0694">RNA-binding</keyword>
<proteinExistence type="predicted"/>
<comment type="catalytic activity">
    <reaction evidence="2">
        <text>uridine(32) in tRNA = pseudouridine(32) in tRNA</text>
        <dbReference type="Rhea" id="RHEA:42544"/>
        <dbReference type="Rhea" id="RHEA-COMP:10107"/>
        <dbReference type="Rhea" id="RHEA-COMP:10108"/>
        <dbReference type="ChEBI" id="CHEBI:65314"/>
        <dbReference type="ChEBI" id="CHEBI:65315"/>
        <dbReference type="EC" id="5.4.99.28"/>
    </reaction>
</comment>
<dbReference type="HOGENOM" id="CLU_016902_12_4_1"/>
<dbReference type="InterPro" id="IPR006145">
    <property type="entry name" value="PsdUridine_synth_RsuA/RluA"/>
</dbReference>
<dbReference type="Pfam" id="PF00849">
    <property type="entry name" value="PseudoU_synth_2"/>
    <property type="match status" value="1"/>
</dbReference>
<reference evidence="8" key="2">
    <citation type="submission" date="2012-08" db="EMBL/GenBank/DDBJ databases">
        <title>Genome sequence of Kazachstania naganishii.</title>
        <authorList>
            <person name="Gordon J.L."/>
            <person name="Armisen D."/>
            <person name="Proux-Wera E."/>
            <person name="OhEigeartaigh S.S."/>
            <person name="Byrne K.P."/>
            <person name="Wolfe K.H."/>
        </authorList>
    </citation>
    <scope>NUCLEOTIDE SEQUENCE [LARGE SCALE GENOMIC DNA]</scope>
    <source>
        <strain evidence="8">ATCC MYA-139 / BCRC 22969 / CBS 8797 / CCRC 22969 / KCTC 17520 / NBRC 10181 / NCYC 3082</strain>
    </source>
</reference>
<dbReference type="Pfam" id="PF18785">
    <property type="entry name" value="Inv-AAD"/>
    <property type="match status" value="1"/>
</dbReference>
<dbReference type="GO" id="GO:0160151">
    <property type="term" value="F:tRNA pseudouridine(32) synthase activity"/>
    <property type="evidence" value="ECO:0007669"/>
    <property type="project" value="UniProtKB-EC"/>
</dbReference>
<dbReference type="NCBIfam" id="TIGR00005">
    <property type="entry name" value="rluA_subfam"/>
    <property type="match status" value="1"/>
</dbReference>
<feature type="domain" description="CMP/dCMP-type deaminase" evidence="6">
    <location>
        <begin position="453"/>
        <end position="584"/>
    </location>
</feature>
<protein>
    <recommendedName>
        <fullName evidence="3">tRNA pseudouridine(32) synthase</fullName>
        <ecNumber evidence="3">5.4.99.28</ecNumber>
    </recommendedName>
</protein>